<dbReference type="PANTHER" id="PTHR43107:SF4">
    <property type="entry name" value="LONG-CHAIN FATTY ACID TRANSPORT PROTEIN 2"/>
    <property type="match status" value="1"/>
</dbReference>
<evidence type="ECO:0000256" key="7">
    <source>
        <dbReference type="ARBA" id="ARBA00022741"/>
    </source>
</evidence>
<keyword evidence="11" id="KW-0443">Lipid metabolism</keyword>
<keyword evidence="3" id="KW-0813">Transport</keyword>
<comment type="catalytic activity">
    <reaction evidence="13">
        <text>a long-chain fatty acid + ATP + CoA = a long-chain fatty acyl-CoA + AMP + diphosphate</text>
        <dbReference type="Rhea" id="RHEA:15421"/>
        <dbReference type="ChEBI" id="CHEBI:30616"/>
        <dbReference type="ChEBI" id="CHEBI:33019"/>
        <dbReference type="ChEBI" id="CHEBI:57287"/>
        <dbReference type="ChEBI" id="CHEBI:57560"/>
        <dbReference type="ChEBI" id="CHEBI:83139"/>
        <dbReference type="ChEBI" id="CHEBI:456215"/>
        <dbReference type="EC" id="6.2.1.3"/>
    </reaction>
    <physiologicalReaction direction="left-to-right" evidence="13">
        <dbReference type="Rhea" id="RHEA:15422"/>
    </physiologicalReaction>
</comment>
<organism evidence="21 22">
    <name type="scientific">Neogobius melanostomus</name>
    <name type="common">round goby</name>
    <dbReference type="NCBI Taxonomy" id="47308"/>
    <lineage>
        <taxon>Eukaryota</taxon>
        <taxon>Metazoa</taxon>
        <taxon>Chordata</taxon>
        <taxon>Craniata</taxon>
        <taxon>Vertebrata</taxon>
        <taxon>Euteleostomi</taxon>
        <taxon>Actinopterygii</taxon>
        <taxon>Neopterygii</taxon>
        <taxon>Teleostei</taxon>
        <taxon>Neoteleostei</taxon>
        <taxon>Acanthomorphata</taxon>
        <taxon>Gobiaria</taxon>
        <taxon>Gobiiformes</taxon>
        <taxon>Gobioidei</taxon>
        <taxon>Gobiidae</taxon>
        <taxon>Benthophilinae</taxon>
        <taxon>Neogobiini</taxon>
        <taxon>Neogobius</taxon>
    </lineage>
</organism>
<evidence type="ECO:0000256" key="5">
    <source>
        <dbReference type="ARBA" id="ARBA00022598"/>
    </source>
</evidence>
<sequence>MKYNKTNYSIIDRFFDVVKKQPNSPFVYFQDECYTFRQADELSNKTARVFLQNGLKKGDVVALFTSNCPMFIWMWLGLAKIGCVGAFLNYNIRSKSLRHCLEISGAKLLVAAEELQDAVEEVLPSLQEQRVAVLLLSEKTFSSGVESFTQKMDQVSSEPLPQDIRAGLTLLSPVAYIYTSGTTELQDAVEEVLPTLTEQGISVYILSDSCRVPGIEPLAGKISNASDEPLSKELRANVTVRSTALYIYTSGTTGLPKAAVVTHERVWAACFIQAAVGVTADDIFYINLPLYHSAGFLIGMAGGIERGMTMVLRRKFSASQFWNDCRKYNVTVMQYIGETLRYLCNTPKRDEDRQHRVRFAIGNGARTDIWTEFLNRFGDIHVRELYGATEGNIGFINYTNKVGVVGRINYLHKFFFPHTLIKFDIEKEEPVRNSDGLCIEASRGETGLLVGKITKRSPFVGYAANKTQTDKKRLHDVLKKGDLYFNTGDLLQIDSENFVYFMDRVGDTFRWKGENVATSEVGDILTTANSILEANVYGVKVEGHEGRIGMAAVTLKEGEDFDCADAYKQVVTYLPAYARPRFIRLQPCLEVTGTFKMKKVKLVEEGFNPVNISDRLYFLDTEKKTYIPLTEEMYNAIMSLEIKL</sequence>
<keyword evidence="4" id="KW-1003">Cell membrane</keyword>
<evidence type="ECO:0000259" key="19">
    <source>
        <dbReference type="Pfam" id="PF00501"/>
    </source>
</evidence>
<reference evidence="21" key="1">
    <citation type="submission" date="2025-08" db="UniProtKB">
        <authorList>
            <consortium name="Ensembl"/>
        </authorList>
    </citation>
    <scope>IDENTIFICATION</scope>
</reference>
<keyword evidence="9 18" id="KW-1133">Transmembrane helix</keyword>
<keyword evidence="7" id="KW-0547">Nucleotide-binding</keyword>
<evidence type="ECO:0000256" key="1">
    <source>
        <dbReference type="ARBA" id="ARBA00004651"/>
    </source>
</evidence>
<keyword evidence="5" id="KW-0436">Ligase</keyword>
<dbReference type="EC" id="6.2.1.3" evidence="14"/>
<comment type="subcellular location">
    <subcellularLocation>
        <location evidence="1">Cell membrane</location>
        <topology evidence="1">Multi-pass membrane protein</topology>
    </subcellularLocation>
</comment>
<dbReference type="Proteomes" id="UP000694523">
    <property type="component" value="Unplaced"/>
</dbReference>
<evidence type="ECO:0000256" key="10">
    <source>
        <dbReference type="ARBA" id="ARBA00023055"/>
    </source>
</evidence>
<dbReference type="Ensembl" id="ENSNMLT00000033237.1">
    <property type="protein sequence ID" value="ENSNMLP00000029797.1"/>
    <property type="gene ID" value="ENSNMLG00000016152.1"/>
</dbReference>
<evidence type="ECO:0000256" key="8">
    <source>
        <dbReference type="ARBA" id="ARBA00022832"/>
    </source>
</evidence>
<dbReference type="PROSITE" id="PS00455">
    <property type="entry name" value="AMP_BINDING"/>
    <property type="match status" value="1"/>
</dbReference>
<evidence type="ECO:0000256" key="4">
    <source>
        <dbReference type="ARBA" id="ARBA00022475"/>
    </source>
</evidence>
<dbReference type="InterPro" id="IPR000873">
    <property type="entry name" value="AMP-dep_synth/lig_dom"/>
</dbReference>
<dbReference type="GO" id="GO:0004467">
    <property type="term" value="F:long-chain fatty acid-CoA ligase activity"/>
    <property type="evidence" value="ECO:0007669"/>
    <property type="project" value="UniProtKB-EC"/>
</dbReference>
<dbReference type="Pfam" id="PF13193">
    <property type="entry name" value="AMP-binding_C"/>
    <property type="match status" value="1"/>
</dbReference>
<evidence type="ECO:0000256" key="3">
    <source>
        <dbReference type="ARBA" id="ARBA00022448"/>
    </source>
</evidence>
<keyword evidence="12 18" id="KW-0472">Membrane</keyword>
<feature type="domain" description="AMP-dependent synthetase/ligase" evidence="19">
    <location>
        <begin position="15"/>
        <end position="183"/>
    </location>
</feature>
<dbReference type="GO" id="GO:0005789">
    <property type="term" value="C:endoplasmic reticulum membrane"/>
    <property type="evidence" value="ECO:0007669"/>
    <property type="project" value="TreeGrafter"/>
</dbReference>
<evidence type="ECO:0000256" key="9">
    <source>
        <dbReference type="ARBA" id="ARBA00022989"/>
    </source>
</evidence>
<keyword evidence="8" id="KW-0276">Fatty acid metabolism</keyword>
<comment type="catalytic activity">
    <reaction evidence="17">
        <text>tetracosanoate + ATP + CoA = tetracosanoyl-CoA + AMP + diphosphate</text>
        <dbReference type="Rhea" id="RHEA:33639"/>
        <dbReference type="ChEBI" id="CHEBI:30616"/>
        <dbReference type="ChEBI" id="CHEBI:31014"/>
        <dbReference type="ChEBI" id="CHEBI:33019"/>
        <dbReference type="ChEBI" id="CHEBI:57287"/>
        <dbReference type="ChEBI" id="CHEBI:65052"/>
        <dbReference type="ChEBI" id="CHEBI:456215"/>
    </reaction>
    <physiologicalReaction direction="left-to-right" evidence="17">
        <dbReference type="Rhea" id="RHEA:33640"/>
    </physiologicalReaction>
</comment>
<evidence type="ECO:0000259" key="20">
    <source>
        <dbReference type="Pfam" id="PF13193"/>
    </source>
</evidence>
<evidence type="ECO:0000256" key="12">
    <source>
        <dbReference type="ARBA" id="ARBA00023136"/>
    </source>
</evidence>
<evidence type="ECO:0000256" key="2">
    <source>
        <dbReference type="ARBA" id="ARBA00006432"/>
    </source>
</evidence>
<accession>A0A8C6U525</accession>
<evidence type="ECO:0000256" key="17">
    <source>
        <dbReference type="ARBA" id="ARBA00048666"/>
    </source>
</evidence>
<dbReference type="FunFam" id="3.40.50.12780:FF:000005">
    <property type="entry name" value="Solute carrier family 27 member 6"/>
    <property type="match status" value="1"/>
</dbReference>
<reference evidence="21" key="2">
    <citation type="submission" date="2025-09" db="UniProtKB">
        <authorList>
            <consortium name="Ensembl"/>
        </authorList>
    </citation>
    <scope>IDENTIFICATION</scope>
</reference>
<dbReference type="GO" id="GO:0044539">
    <property type="term" value="P:long-chain fatty acid import into cell"/>
    <property type="evidence" value="ECO:0007669"/>
    <property type="project" value="TreeGrafter"/>
</dbReference>
<dbReference type="InterPro" id="IPR045851">
    <property type="entry name" value="AMP-bd_C_sf"/>
</dbReference>
<dbReference type="GO" id="GO:0005886">
    <property type="term" value="C:plasma membrane"/>
    <property type="evidence" value="ECO:0007669"/>
    <property type="project" value="UniProtKB-SubCell"/>
</dbReference>
<evidence type="ECO:0000313" key="21">
    <source>
        <dbReference type="Ensembl" id="ENSNMLP00000029797.1"/>
    </source>
</evidence>
<dbReference type="SUPFAM" id="SSF56801">
    <property type="entry name" value="Acetyl-CoA synthetase-like"/>
    <property type="match status" value="1"/>
</dbReference>
<keyword evidence="6 18" id="KW-0812">Transmembrane</keyword>
<feature type="domain" description="AMP-binding enzyme C-terminal" evidence="20">
    <location>
        <begin position="521"/>
        <end position="596"/>
    </location>
</feature>
<feature type="domain" description="AMP-dependent synthetase/ligase" evidence="19">
    <location>
        <begin position="200"/>
        <end position="398"/>
    </location>
</feature>
<dbReference type="FunFam" id="3.30.300.30:FF:000002">
    <property type="entry name" value="Long-chain fatty acid transport protein 1"/>
    <property type="match status" value="1"/>
</dbReference>
<dbReference type="Gene3D" id="3.30.300.30">
    <property type="match status" value="1"/>
</dbReference>
<name>A0A8C6U525_9GOBI</name>
<feature type="transmembrane region" description="Helical" evidence="18">
    <location>
        <begin position="70"/>
        <end position="90"/>
    </location>
</feature>
<evidence type="ECO:0000256" key="15">
    <source>
        <dbReference type="ARBA" id="ARBA00036527"/>
    </source>
</evidence>
<comment type="catalytic activity">
    <reaction evidence="15">
        <text>a very long-chain fatty acid + ATP + CoA = a very long-chain fatty acyl-CoA + AMP + diphosphate</text>
        <dbReference type="Rhea" id="RHEA:54536"/>
        <dbReference type="ChEBI" id="CHEBI:30616"/>
        <dbReference type="ChEBI" id="CHEBI:33019"/>
        <dbReference type="ChEBI" id="CHEBI:57287"/>
        <dbReference type="ChEBI" id="CHEBI:58950"/>
        <dbReference type="ChEBI" id="CHEBI:138261"/>
        <dbReference type="ChEBI" id="CHEBI:456215"/>
    </reaction>
    <physiologicalReaction direction="left-to-right" evidence="15">
        <dbReference type="Rhea" id="RHEA:54537"/>
    </physiologicalReaction>
</comment>
<evidence type="ECO:0000256" key="14">
    <source>
        <dbReference type="ARBA" id="ARBA00026121"/>
    </source>
</evidence>
<evidence type="ECO:0000256" key="6">
    <source>
        <dbReference type="ARBA" id="ARBA00022692"/>
    </source>
</evidence>
<dbReference type="InterPro" id="IPR042099">
    <property type="entry name" value="ANL_N_sf"/>
</dbReference>
<dbReference type="GO" id="GO:0005324">
    <property type="term" value="F:long-chain fatty acid transmembrane transporter activity"/>
    <property type="evidence" value="ECO:0007669"/>
    <property type="project" value="TreeGrafter"/>
</dbReference>
<evidence type="ECO:0000256" key="16">
    <source>
        <dbReference type="ARBA" id="ARBA00041297"/>
    </source>
</evidence>
<dbReference type="GO" id="GO:0000166">
    <property type="term" value="F:nucleotide binding"/>
    <property type="evidence" value="ECO:0007669"/>
    <property type="project" value="UniProtKB-KW"/>
</dbReference>
<keyword evidence="10" id="KW-0445">Lipid transport</keyword>
<comment type="similarity">
    <text evidence="2">Belongs to the ATP-dependent AMP-binding enzyme family.</text>
</comment>
<protein>
    <recommendedName>
        <fullName evidence="14">long-chain-fatty-acid--CoA ligase</fullName>
        <ecNumber evidence="14">6.2.1.3</ecNumber>
    </recommendedName>
    <alternativeName>
        <fullName evidence="16">Long-chain-fatty-acid--CoA ligase</fullName>
    </alternativeName>
</protein>
<dbReference type="Gene3D" id="3.40.50.12780">
    <property type="entry name" value="N-terminal domain of ligase-like"/>
    <property type="match status" value="2"/>
</dbReference>
<evidence type="ECO:0000256" key="18">
    <source>
        <dbReference type="SAM" id="Phobius"/>
    </source>
</evidence>
<evidence type="ECO:0000256" key="13">
    <source>
        <dbReference type="ARBA" id="ARBA00024484"/>
    </source>
</evidence>
<proteinExistence type="inferred from homology"/>
<dbReference type="InterPro" id="IPR025110">
    <property type="entry name" value="AMP-bd_C"/>
</dbReference>
<dbReference type="PANTHER" id="PTHR43107">
    <property type="entry name" value="LONG-CHAIN FATTY ACID TRANSPORT PROTEIN"/>
    <property type="match status" value="1"/>
</dbReference>
<evidence type="ECO:0000256" key="11">
    <source>
        <dbReference type="ARBA" id="ARBA00023098"/>
    </source>
</evidence>
<dbReference type="Pfam" id="PF00501">
    <property type="entry name" value="AMP-binding"/>
    <property type="match status" value="2"/>
</dbReference>
<keyword evidence="22" id="KW-1185">Reference proteome</keyword>
<evidence type="ECO:0000313" key="22">
    <source>
        <dbReference type="Proteomes" id="UP000694523"/>
    </source>
</evidence>
<dbReference type="InterPro" id="IPR020845">
    <property type="entry name" value="AMP-binding_CS"/>
</dbReference>
<dbReference type="AlphaFoldDB" id="A0A8C6U525"/>